<evidence type="ECO:0000256" key="2">
    <source>
        <dbReference type="ARBA" id="ARBA00022723"/>
    </source>
</evidence>
<feature type="binding site" evidence="4">
    <location>
        <position position="64"/>
    </location>
    <ligand>
        <name>substrate</name>
    </ligand>
</feature>
<evidence type="ECO:0000256" key="4">
    <source>
        <dbReference type="PIRSR" id="PIRSR015582-1"/>
    </source>
</evidence>
<dbReference type="GO" id="GO:0003824">
    <property type="term" value="F:catalytic activity"/>
    <property type="evidence" value="ECO:0007669"/>
    <property type="project" value="InterPro"/>
</dbReference>
<evidence type="ECO:0000313" key="8">
    <source>
        <dbReference type="Proteomes" id="UP000034196"/>
    </source>
</evidence>
<keyword evidence="8" id="KW-1185">Reference proteome</keyword>
<keyword evidence="3 5" id="KW-0460">Magnesium</keyword>
<evidence type="ECO:0000256" key="3">
    <source>
        <dbReference type="ARBA" id="ARBA00022842"/>
    </source>
</evidence>
<feature type="binding site" evidence="5">
    <location>
        <position position="127"/>
    </location>
    <ligand>
        <name>Mg(2+)</name>
        <dbReference type="ChEBI" id="CHEBI:18420"/>
    </ligand>
</feature>
<protein>
    <recommendedName>
        <fullName evidence="6">HpcH/HpaI aldolase/citrate lyase domain-containing protein</fullName>
    </recommendedName>
</protein>
<dbReference type="GO" id="GO:0000287">
    <property type="term" value="F:magnesium ion binding"/>
    <property type="evidence" value="ECO:0007669"/>
    <property type="project" value="TreeGrafter"/>
</dbReference>
<evidence type="ECO:0000259" key="6">
    <source>
        <dbReference type="Pfam" id="PF03328"/>
    </source>
</evidence>
<reference evidence="7" key="1">
    <citation type="submission" date="2016-10" db="EMBL/GenBank/DDBJ databases">
        <title>Genome sequence of Streptomyces mangrovisoli MUSC 149.</title>
        <authorList>
            <person name="Lee L.-H."/>
            <person name="Ser H.-L."/>
        </authorList>
    </citation>
    <scope>NUCLEOTIDE SEQUENCE [LARGE SCALE GENOMIC DNA]</scope>
    <source>
        <strain evidence="7">MUSC 149</strain>
    </source>
</reference>
<dbReference type="PANTHER" id="PTHR32308">
    <property type="entry name" value="LYASE BETA SUBUNIT, PUTATIVE (AFU_ORTHOLOGUE AFUA_4G13030)-RELATED"/>
    <property type="match status" value="1"/>
</dbReference>
<dbReference type="AlphaFoldDB" id="A0A1J4P4A7"/>
<evidence type="ECO:0000256" key="1">
    <source>
        <dbReference type="ARBA" id="ARBA00001946"/>
    </source>
</evidence>
<dbReference type="InterPro" id="IPR040442">
    <property type="entry name" value="Pyrv_kinase-like_dom_sf"/>
</dbReference>
<feature type="binding site" evidence="4">
    <location>
        <position position="127"/>
    </location>
    <ligand>
        <name>substrate</name>
    </ligand>
</feature>
<dbReference type="STRING" id="1428628.WN71_008720"/>
<evidence type="ECO:0000256" key="5">
    <source>
        <dbReference type="PIRSR" id="PIRSR015582-2"/>
    </source>
</evidence>
<comment type="caution">
    <text evidence="7">The sequence shown here is derived from an EMBL/GenBank/DDBJ whole genome shotgun (WGS) entry which is preliminary data.</text>
</comment>
<dbReference type="PANTHER" id="PTHR32308:SF0">
    <property type="entry name" value="HPCH_HPAI ALDOLASE_CITRATE LYASE DOMAIN-CONTAINING PROTEIN"/>
    <property type="match status" value="1"/>
</dbReference>
<dbReference type="PIRSF" id="PIRSF015582">
    <property type="entry name" value="Cit_lyase_B"/>
    <property type="match status" value="1"/>
</dbReference>
<organism evidence="7 8">
    <name type="scientific">Streptomyces mangrovisoli</name>
    <dbReference type="NCBI Taxonomy" id="1428628"/>
    <lineage>
        <taxon>Bacteria</taxon>
        <taxon>Bacillati</taxon>
        <taxon>Actinomycetota</taxon>
        <taxon>Actinomycetes</taxon>
        <taxon>Kitasatosporales</taxon>
        <taxon>Streptomycetaceae</taxon>
        <taxon>Streptomyces</taxon>
    </lineage>
</organism>
<dbReference type="InterPro" id="IPR015813">
    <property type="entry name" value="Pyrv/PenolPyrv_kinase-like_dom"/>
</dbReference>
<feature type="domain" description="HpcH/HpaI aldolase/citrate lyase" evidence="6">
    <location>
        <begin position="3"/>
        <end position="222"/>
    </location>
</feature>
<accession>A0A1J4P4A7</accession>
<dbReference type="Gene3D" id="3.20.20.60">
    <property type="entry name" value="Phosphoenolpyruvate-binding domains"/>
    <property type="match status" value="1"/>
</dbReference>
<sequence>MPRSLLSVPGSSERFLAKARDVPAEGIAFDLEDSVAPADKASARRLVADCLADFPSQGRMLWVRPNALDSGLLEADLDAVVGPGLHGLHLPKVDDAETLVRVGHYLDYLEAVRGLDAGSVRLMAWIESAAGLADVERICRASPRLDGVSLGSEDYTTSLGVPRTRDGRELAYARARVANAAAAAGIGAIDGPEADYRDVELFTDQAESARNVGFAGKFCIHPGQVDAAHHVFAPGDAELGWARSVRDAFEEAGAGVVTVAGMMVDRPVYLRALRTLGVMDG</sequence>
<dbReference type="SUPFAM" id="SSF51621">
    <property type="entry name" value="Phosphoenolpyruvate/pyruvate domain"/>
    <property type="match status" value="1"/>
</dbReference>
<dbReference type="GO" id="GO:0006107">
    <property type="term" value="P:oxaloacetate metabolic process"/>
    <property type="evidence" value="ECO:0007669"/>
    <property type="project" value="TreeGrafter"/>
</dbReference>
<dbReference type="InterPro" id="IPR011206">
    <property type="entry name" value="Citrate_lyase_beta/mcl1/mcl2"/>
</dbReference>
<feature type="binding site" evidence="5">
    <location>
        <position position="154"/>
    </location>
    <ligand>
        <name>Mg(2+)</name>
        <dbReference type="ChEBI" id="CHEBI:18420"/>
    </ligand>
</feature>
<proteinExistence type="predicted"/>
<evidence type="ECO:0000313" key="7">
    <source>
        <dbReference type="EMBL" id="OIJ68293.1"/>
    </source>
</evidence>
<name>A0A1J4P4A7_9ACTN</name>
<gene>
    <name evidence="7" type="ORF">WN71_008720</name>
</gene>
<comment type="cofactor">
    <cofactor evidence="1">
        <name>Mg(2+)</name>
        <dbReference type="ChEBI" id="CHEBI:18420"/>
    </cofactor>
</comment>
<dbReference type="EMBL" id="LAVA02000017">
    <property type="protein sequence ID" value="OIJ68293.1"/>
    <property type="molecule type" value="Genomic_DNA"/>
</dbReference>
<dbReference type="InterPro" id="IPR005000">
    <property type="entry name" value="Aldolase/citrate-lyase_domain"/>
</dbReference>
<keyword evidence="2 5" id="KW-0479">Metal-binding</keyword>
<dbReference type="Proteomes" id="UP000034196">
    <property type="component" value="Unassembled WGS sequence"/>
</dbReference>
<dbReference type="Pfam" id="PF03328">
    <property type="entry name" value="HpcH_HpaI"/>
    <property type="match status" value="1"/>
</dbReference>